<name>A0A1B2I5J2_9BACT</name>
<sequence>MRLNFCPIDDKQRFFLKPSSLRKVDRRRFCGETEGVLLCMARKPRHTEPAAKAAEEHKVNTPSVSAKKHRRASSLREGASKGKVKS</sequence>
<feature type="compositionally biased region" description="Basic and acidic residues" evidence="1">
    <location>
        <begin position="46"/>
        <end position="59"/>
    </location>
</feature>
<proteinExistence type="predicted"/>
<evidence type="ECO:0000256" key="1">
    <source>
        <dbReference type="SAM" id="MobiDB-lite"/>
    </source>
</evidence>
<organism evidence="2 3">
    <name type="scientific">Cloacibacillus porcorum</name>
    <dbReference type="NCBI Taxonomy" id="1197717"/>
    <lineage>
        <taxon>Bacteria</taxon>
        <taxon>Thermotogati</taxon>
        <taxon>Synergistota</taxon>
        <taxon>Synergistia</taxon>
        <taxon>Synergistales</taxon>
        <taxon>Synergistaceae</taxon>
        <taxon>Cloacibacillus</taxon>
    </lineage>
</organism>
<dbReference type="STRING" id="1197717.BED41_09180"/>
<dbReference type="Proteomes" id="UP000093044">
    <property type="component" value="Chromosome"/>
</dbReference>
<dbReference type="AlphaFoldDB" id="A0A1B2I5J2"/>
<dbReference type="EMBL" id="CP016757">
    <property type="protein sequence ID" value="ANZ45226.1"/>
    <property type="molecule type" value="Genomic_DNA"/>
</dbReference>
<keyword evidence="3" id="KW-1185">Reference proteome</keyword>
<evidence type="ECO:0000313" key="2">
    <source>
        <dbReference type="EMBL" id="ANZ45226.1"/>
    </source>
</evidence>
<evidence type="ECO:0000313" key="3">
    <source>
        <dbReference type="Proteomes" id="UP000093044"/>
    </source>
</evidence>
<reference evidence="2" key="1">
    <citation type="submission" date="2016-08" db="EMBL/GenBank/DDBJ databases">
        <title>Complete genome of Cloacibacillus porcorum.</title>
        <authorList>
            <person name="Looft T."/>
            <person name="Bayles D.O."/>
            <person name="Alt D.P."/>
        </authorList>
    </citation>
    <scope>NUCLEOTIDE SEQUENCE [LARGE SCALE GENOMIC DNA]</scope>
    <source>
        <strain evidence="2">CL-84</strain>
    </source>
</reference>
<protein>
    <submittedName>
        <fullName evidence="2">Uncharacterized protein</fullName>
    </submittedName>
</protein>
<dbReference type="KEGG" id="cpor:BED41_09180"/>
<accession>A0A1B2I5J2</accession>
<feature type="region of interest" description="Disordered" evidence="1">
    <location>
        <begin position="43"/>
        <end position="86"/>
    </location>
</feature>
<gene>
    <name evidence="2" type="ORF">BED41_09180</name>
</gene>